<evidence type="ECO:0000313" key="2">
    <source>
        <dbReference type="Proteomes" id="UP001321741"/>
    </source>
</evidence>
<reference evidence="1 2" key="1">
    <citation type="journal article" date="2023" name="Microbiol. Spectr.">
        <title>Symbiosis of Carpenter Bees with Uncharacterized Lactic Acid Bacteria Showing NAD Auxotrophy.</title>
        <authorList>
            <person name="Kawasaki S."/>
            <person name="Ozawa K."/>
            <person name="Mori T."/>
            <person name="Yamamoto A."/>
            <person name="Ito M."/>
            <person name="Ohkuma M."/>
            <person name="Sakamoto M."/>
            <person name="Matsutani M."/>
        </authorList>
    </citation>
    <scope>NUCLEOTIDE SEQUENCE [LARGE SCALE GENOMIC DNA]</scope>
    <source>
        <strain evidence="1 2">Kim32-2</strain>
    </source>
</reference>
<dbReference type="RefSeq" id="WP_317638011.1">
    <property type="nucleotide sequence ID" value="NZ_AP026803.1"/>
</dbReference>
<dbReference type="EMBL" id="AP026803">
    <property type="protein sequence ID" value="BDR60303.1"/>
    <property type="molecule type" value="Genomic_DNA"/>
</dbReference>
<dbReference type="InterPro" id="IPR043519">
    <property type="entry name" value="NT_sf"/>
</dbReference>
<gene>
    <name evidence="1" type="ORF">KIM322_05640</name>
</gene>
<dbReference type="SUPFAM" id="SSF81301">
    <property type="entry name" value="Nucleotidyltransferase"/>
    <property type="match status" value="1"/>
</dbReference>
<proteinExistence type="predicted"/>
<dbReference type="Pfam" id="PF04229">
    <property type="entry name" value="GrpB"/>
    <property type="match status" value="1"/>
</dbReference>
<keyword evidence="2" id="KW-1185">Reference proteome</keyword>
<protein>
    <recommendedName>
        <fullName evidence="3">GrpB family protein</fullName>
    </recommendedName>
</protein>
<sequence>MTSFSHLQKVTIGHITQNQPIKLVDYDPSWPELFQLEREKITEAMDEKALQIEHVGSTAIPHLCAKPIIDMLLLVPDPSKESTYVPQLEKVGYVLRIREPASEGHRMFIGNKNQLHIHVYGPKSEEARDLVLFRDWLRINQADRLKYQALKEQLAQRSWQTVQDYADAEGPVITEIKQRAREHIADVWNQ</sequence>
<name>A0ABM8BGF8_9LACO</name>
<accession>A0ABM8BGF8</accession>
<dbReference type="Gene3D" id="3.30.460.10">
    <property type="entry name" value="Beta Polymerase, domain 2"/>
    <property type="match status" value="1"/>
</dbReference>
<dbReference type="InterPro" id="IPR007344">
    <property type="entry name" value="GrpB/CoaE"/>
</dbReference>
<organism evidence="1 2">
    <name type="scientific">Lactobacillus xylocopicola</name>
    <dbReference type="NCBI Taxonomy" id="2976676"/>
    <lineage>
        <taxon>Bacteria</taxon>
        <taxon>Bacillati</taxon>
        <taxon>Bacillota</taxon>
        <taxon>Bacilli</taxon>
        <taxon>Lactobacillales</taxon>
        <taxon>Lactobacillaceae</taxon>
        <taxon>Lactobacillus</taxon>
    </lineage>
</organism>
<evidence type="ECO:0000313" key="1">
    <source>
        <dbReference type="EMBL" id="BDR60303.1"/>
    </source>
</evidence>
<evidence type="ECO:0008006" key="3">
    <source>
        <dbReference type="Google" id="ProtNLM"/>
    </source>
</evidence>
<dbReference type="Proteomes" id="UP001321741">
    <property type="component" value="Chromosome"/>
</dbReference>
<dbReference type="PANTHER" id="PTHR34822">
    <property type="entry name" value="GRPB DOMAIN PROTEIN (AFU_ORTHOLOGUE AFUA_1G01530)"/>
    <property type="match status" value="1"/>
</dbReference>
<dbReference type="PANTHER" id="PTHR34822:SF1">
    <property type="entry name" value="GRPB FAMILY PROTEIN"/>
    <property type="match status" value="1"/>
</dbReference>